<comment type="caution">
    <text evidence="6">The sequence shown here is derived from an EMBL/GenBank/DDBJ whole genome shotgun (WGS) entry which is preliminary data.</text>
</comment>
<sequence>VTRTSIGTRLYMSPEQRAIFARYSSKTDVFALGLILAELYVVMTSQERVRIFDDYRCGKQSNM</sequence>
<dbReference type="GO" id="GO:0005524">
    <property type="term" value="F:ATP binding"/>
    <property type="evidence" value="ECO:0007669"/>
    <property type="project" value="UniProtKB-KW"/>
</dbReference>
<dbReference type="GO" id="GO:0005634">
    <property type="term" value="C:nucleus"/>
    <property type="evidence" value="ECO:0007669"/>
    <property type="project" value="TreeGrafter"/>
</dbReference>
<feature type="non-terminal residue" evidence="6">
    <location>
        <position position="1"/>
    </location>
</feature>
<evidence type="ECO:0000256" key="4">
    <source>
        <dbReference type="ARBA" id="ARBA00022840"/>
    </source>
</evidence>
<keyword evidence="7" id="KW-1185">Reference proteome</keyword>
<keyword evidence="4" id="KW-0067">ATP-binding</keyword>
<feature type="non-terminal residue" evidence="6">
    <location>
        <position position="63"/>
    </location>
</feature>
<proteinExistence type="predicted"/>
<reference evidence="6" key="1">
    <citation type="submission" date="2023-10" db="EMBL/GenBank/DDBJ databases">
        <title>Genome assembly of Pristionchus species.</title>
        <authorList>
            <person name="Yoshida K."/>
            <person name="Sommer R.J."/>
        </authorList>
    </citation>
    <scope>NUCLEOTIDE SEQUENCE</scope>
    <source>
        <strain evidence="6">RS0144</strain>
    </source>
</reference>
<feature type="domain" description="Protein kinase" evidence="5">
    <location>
        <begin position="1"/>
        <end position="63"/>
    </location>
</feature>
<dbReference type="InterPro" id="IPR050339">
    <property type="entry name" value="CC_SR_Kinase"/>
</dbReference>
<dbReference type="AlphaFoldDB" id="A0AAV5SUD8"/>
<dbReference type="PANTHER" id="PTHR11042:SF91">
    <property type="entry name" value="EUKARYOTIC TRANSLATION INITIATION FACTOR 2-ALPHA KINASE"/>
    <property type="match status" value="1"/>
</dbReference>
<gene>
    <name evidence="6" type="ORF">PENTCL1PPCAC_8480</name>
</gene>
<evidence type="ECO:0000313" key="7">
    <source>
        <dbReference type="Proteomes" id="UP001432027"/>
    </source>
</evidence>
<evidence type="ECO:0000313" key="6">
    <source>
        <dbReference type="EMBL" id="GMS86305.1"/>
    </source>
</evidence>
<name>A0AAV5SUD8_9BILA</name>
<dbReference type="InterPro" id="IPR000719">
    <property type="entry name" value="Prot_kinase_dom"/>
</dbReference>
<organism evidence="6 7">
    <name type="scientific">Pristionchus entomophagus</name>
    <dbReference type="NCBI Taxonomy" id="358040"/>
    <lineage>
        <taxon>Eukaryota</taxon>
        <taxon>Metazoa</taxon>
        <taxon>Ecdysozoa</taxon>
        <taxon>Nematoda</taxon>
        <taxon>Chromadorea</taxon>
        <taxon>Rhabditida</taxon>
        <taxon>Rhabditina</taxon>
        <taxon>Diplogasteromorpha</taxon>
        <taxon>Diplogasteroidea</taxon>
        <taxon>Neodiplogasteridae</taxon>
        <taxon>Pristionchus</taxon>
    </lineage>
</organism>
<keyword evidence="2" id="KW-0547">Nucleotide-binding</keyword>
<dbReference type="EMBL" id="BTSX01000002">
    <property type="protein sequence ID" value="GMS86305.1"/>
    <property type="molecule type" value="Genomic_DNA"/>
</dbReference>
<evidence type="ECO:0000256" key="2">
    <source>
        <dbReference type="ARBA" id="ARBA00022741"/>
    </source>
</evidence>
<dbReference type="PANTHER" id="PTHR11042">
    <property type="entry name" value="EUKARYOTIC TRANSLATION INITIATION FACTOR 2-ALPHA KINASE EIF2-ALPHA KINASE -RELATED"/>
    <property type="match status" value="1"/>
</dbReference>
<dbReference type="Gene3D" id="1.10.510.10">
    <property type="entry name" value="Transferase(Phosphotransferase) domain 1"/>
    <property type="match status" value="1"/>
</dbReference>
<keyword evidence="1" id="KW-0808">Transferase</keyword>
<dbReference type="InterPro" id="IPR011009">
    <property type="entry name" value="Kinase-like_dom_sf"/>
</dbReference>
<keyword evidence="3" id="KW-0418">Kinase</keyword>
<dbReference type="PROSITE" id="PS50011">
    <property type="entry name" value="PROTEIN_KINASE_DOM"/>
    <property type="match status" value="1"/>
</dbReference>
<dbReference type="SUPFAM" id="SSF56112">
    <property type="entry name" value="Protein kinase-like (PK-like)"/>
    <property type="match status" value="1"/>
</dbReference>
<accession>A0AAV5SUD8</accession>
<dbReference type="GO" id="GO:0004694">
    <property type="term" value="F:eukaryotic translation initiation factor 2alpha kinase activity"/>
    <property type="evidence" value="ECO:0007669"/>
    <property type="project" value="TreeGrafter"/>
</dbReference>
<evidence type="ECO:0000259" key="5">
    <source>
        <dbReference type="PROSITE" id="PS50011"/>
    </source>
</evidence>
<dbReference type="GO" id="GO:0005737">
    <property type="term" value="C:cytoplasm"/>
    <property type="evidence" value="ECO:0007669"/>
    <property type="project" value="TreeGrafter"/>
</dbReference>
<dbReference type="Proteomes" id="UP001432027">
    <property type="component" value="Unassembled WGS sequence"/>
</dbReference>
<evidence type="ECO:0000256" key="1">
    <source>
        <dbReference type="ARBA" id="ARBA00022679"/>
    </source>
</evidence>
<protein>
    <recommendedName>
        <fullName evidence="5">Protein kinase domain-containing protein</fullName>
    </recommendedName>
</protein>
<evidence type="ECO:0000256" key="3">
    <source>
        <dbReference type="ARBA" id="ARBA00022777"/>
    </source>
</evidence>